<keyword evidence="8" id="KW-1185">Reference proteome</keyword>
<name>A0AAD5W8Q1_9POAL</name>
<protein>
    <recommendedName>
        <fullName evidence="6">SWIM-type domain-containing protein</fullName>
    </recommendedName>
</protein>
<dbReference type="Proteomes" id="UP001210211">
    <property type="component" value="Unassembled WGS sequence"/>
</dbReference>
<feature type="region of interest" description="Disordered" evidence="5">
    <location>
        <begin position="869"/>
        <end position="894"/>
    </location>
</feature>
<dbReference type="InterPro" id="IPR018289">
    <property type="entry name" value="MULE_transposase_dom"/>
</dbReference>
<feature type="region of interest" description="Disordered" evidence="5">
    <location>
        <begin position="19"/>
        <end position="65"/>
    </location>
</feature>
<dbReference type="InterPro" id="IPR007527">
    <property type="entry name" value="Znf_SWIM"/>
</dbReference>
<feature type="compositionally biased region" description="Polar residues" evidence="5">
    <location>
        <begin position="777"/>
        <end position="801"/>
    </location>
</feature>
<accession>A0AAD5W8Q1</accession>
<dbReference type="AlphaFoldDB" id="A0AAD5W8Q1"/>
<feature type="compositionally biased region" description="Basic and acidic residues" evidence="5">
    <location>
        <begin position="806"/>
        <end position="826"/>
    </location>
</feature>
<feature type="compositionally biased region" description="Acidic residues" evidence="5">
    <location>
        <begin position="32"/>
        <end position="53"/>
    </location>
</feature>
<dbReference type="EMBL" id="JAMRDG010000002">
    <property type="protein sequence ID" value="KAJ3684266.1"/>
    <property type="molecule type" value="Genomic_DNA"/>
</dbReference>
<feature type="compositionally biased region" description="Basic and acidic residues" evidence="5">
    <location>
        <begin position="717"/>
        <end position="736"/>
    </location>
</feature>
<proteinExistence type="predicted"/>
<keyword evidence="3" id="KW-0862">Zinc</keyword>
<dbReference type="PANTHER" id="PTHR31973:SF184">
    <property type="entry name" value="OS02G0685500 PROTEIN"/>
    <property type="match status" value="1"/>
</dbReference>
<evidence type="ECO:0000256" key="3">
    <source>
        <dbReference type="ARBA" id="ARBA00022833"/>
    </source>
</evidence>
<evidence type="ECO:0000256" key="2">
    <source>
        <dbReference type="ARBA" id="ARBA00022771"/>
    </source>
</evidence>
<evidence type="ECO:0000313" key="8">
    <source>
        <dbReference type="Proteomes" id="UP001210211"/>
    </source>
</evidence>
<reference evidence="7 8" key="1">
    <citation type="journal article" date="2022" name="Cell">
        <title>Repeat-based holocentromeres influence genome architecture and karyotype evolution.</title>
        <authorList>
            <person name="Hofstatter P.G."/>
            <person name="Thangavel G."/>
            <person name="Lux T."/>
            <person name="Neumann P."/>
            <person name="Vondrak T."/>
            <person name="Novak P."/>
            <person name="Zhang M."/>
            <person name="Costa L."/>
            <person name="Castellani M."/>
            <person name="Scott A."/>
            <person name="Toegelov H."/>
            <person name="Fuchs J."/>
            <person name="Mata-Sucre Y."/>
            <person name="Dias Y."/>
            <person name="Vanzela A.L.L."/>
            <person name="Huettel B."/>
            <person name="Almeida C.C.S."/>
            <person name="Simkova H."/>
            <person name="Souza G."/>
            <person name="Pedrosa-Harand A."/>
            <person name="Macas J."/>
            <person name="Mayer K.F.X."/>
            <person name="Houben A."/>
            <person name="Marques A."/>
        </authorList>
    </citation>
    <scope>NUCLEOTIDE SEQUENCE [LARGE SCALE GENOMIC DNA]</scope>
    <source>
        <strain evidence="7">RhyTen1mFocal</strain>
    </source>
</reference>
<dbReference type="PROSITE" id="PS50966">
    <property type="entry name" value="ZF_SWIM"/>
    <property type="match status" value="1"/>
</dbReference>
<dbReference type="GO" id="GO:0008270">
    <property type="term" value="F:zinc ion binding"/>
    <property type="evidence" value="ECO:0007669"/>
    <property type="project" value="UniProtKB-KW"/>
</dbReference>
<dbReference type="Pfam" id="PF10551">
    <property type="entry name" value="MULE"/>
    <property type="match status" value="1"/>
</dbReference>
<keyword evidence="1" id="KW-0479">Metal-binding</keyword>
<dbReference type="SMART" id="SM00575">
    <property type="entry name" value="ZnF_PMZ"/>
    <property type="match status" value="1"/>
</dbReference>
<comment type="caution">
    <text evidence="7">The sequence shown here is derived from an EMBL/GenBank/DDBJ whole genome shotgun (WGS) entry which is preliminary data.</text>
</comment>
<sequence length="906" mass="104907">MGLPFIDLHVDFIPIYGTRPDLNATPSSEPMVESDDEDDEDYVDSRNEDDEDGPGSYSDLSTGEEYSNVEDLHDEDDEVPFYSKADDAYISGRTAMHHPVSALCDISDFEYVGMGQSNLEREGELAPGRMFRSKKQLILAVCDYSCKRNVEMRTQSSNKSRIIMVCVQKPNCPWRLYAICEGFNANWKISTNPHDHICRRPYNERRHDNLTAELIAEHVREELRKDLGLKISQVGGLIRARYTRIEPTYNKAWRGRERALEQLFGSWEGAYNKLPRLLEAIKRTNPGTKYDIISWETNDPNVRVFKMAAWAFGPCIEALKHARPVISIDASFLSGRYKGKLFTVCAYDPENRLIPVAFGLAEKEDKISWGWFMCWVRYEVIGDMTRKYCVISDRHKAIKAVLASTEYGWKAQGPHAVAIHRYCMQHVAENLYKMAGGGQQNKGLKDFFKLRLANKKNEDRFRERWQQLKDANRRAYEYLRNCGKHKEDDPKERPKLYMWAQAFDKGHRWGIMTSNGSESLNSVFRVERRLPVTAIVEGTFYKCANWMNQRTQLVLERLSLGEIWPKRIEDKLQKHSDKADSMSTTTLRLDLGTFIVKARGEYRDGHGFAVSNYEVEIPPEMEQTNPQLPFTRTKCKCQKPQLTGIPCAHVIAVCKQSNYDVDQLVDDRYSLSHQDAIWSAGQFHCYRDEDQWPVYDGPTIIPDKSLINRGRRKIIRKEMAMDKMEGKNKDKSEGPKPKKPSKKKGQPSTSEASTSHARQREPPYPMDAMQFGRYSSRPPTRTNSLRSQAQPNVQAALQPTIQPARRRIEESRKKKLKEEEEKEKWRKQIQNMQMRERLEKAKREEERRNAARCMAEIEKQEADAAFWNQAAHMADNAGASNQPDKENEEDEPWWDEILQYVDSQNL</sequence>
<feature type="compositionally biased region" description="Basic and acidic residues" evidence="5">
    <location>
        <begin position="834"/>
        <end position="844"/>
    </location>
</feature>
<keyword evidence="2 4" id="KW-0863">Zinc-finger</keyword>
<evidence type="ECO:0000256" key="1">
    <source>
        <dbReference type="ARBA" id="ARBA00022723"/>
    </source>
</evidence>
<evidence type="ECO:0000256" key="5">
    <source>
        <dbReference type="SAM" id="MobiDB-lite"/>
    </source>
</evidence>
<evidence type="ECO:0000259" key="6">
    <source>
        <dbReference type="PROSITE" id="PS50966"/>
    </source>
</evidence>
<feature type="domain" description="SWIM-type" evidence="6">
    <location>
        <begin position="613"/>
        <end position="658"/>
    </location>
</feature>
<evidence type="ECO:0000313" key="7">
    <source>
        <dbReference type="EMBL" id="KAJ3684266.1"/>
    </source>
</evidence>
<dbReference type="InterPro" id="IPR006564">
    <property type="entry name" value="Znf_PMZ"/>
</dbReference>
<evidence type="ECO:0000256" key="4">
    <source>
        <dbReference type="PROSITE-ProRule" id="PRU00325"/>
    </source>
</evidence>
<gene>
    <name evidence="7" type="ORF">LUZ61_013430</name>
</gene>
<organism evidence="7 8">
    <name type="scientific">Rhynchospora tenuis</name>
    <dbReference type="NCBI Taxonomy" id="198213"/>
    <lineage>
        <taxon>Eukaryota</taxon>
        <taxon>Viridiplantae</taxon>
        <taxon>Streptophyta</taxon>
        <taxon>Embryophyta</taxon>
        <taxon>Tracheophyta</taxon>
        <taxon>Spermatophyta</taxon>
        <taxon>Magnoliopsida</taxon>
        <taxon>Liliopsida</taxon>
        <taxon>Poales</taxon>
        <taxon>Cyperaceae</taxon>
        <taxon>Cyperoideae</taxon>
        <taxon>Rhynchosporeae</taxon>
        <taxon>Rhynchospora</taxon>
    </lineage>
</organism>
<dbReference type="PANTHER" id="PTHR31973">
    <property type="entry name" value="POLYPROTEIN, PUTATIVE-RELATED"/>
    <property type="match status" value="1"/>
</dbReference>
<feature type="region of interest" description="Disordered" evidence="5">
    <location>
        <begin position="717"/>
        <end position="844"/>
    </location>
</feature>